<dbReference type="Proteomes" id="UP000655225">
    <property type="component" value="Unassembled WGS sequence"/>
</dbReference>
<accession>A0A835DCR5</accession>
<dbReference type="AlphaFoldDB" id="A0A835DCR5"/>
<gene>
    <name evidence="4" type="ORF">HHK36_019425</name>
</gene>
<evidence type="ECO:0000259" key="3">
    <source>
        <dbReference type="Pfam" id="PF00462"/>
    </source>
</evidence>
<proteinExistence type="predicted"/>
<dbReference type="EMBL" id="JABCRI010000013">
    <property type="protein sequence ID" value="KAF8395479.1"/>
    <property type="molecule type" value="Genomic_DNA"/>
</dbReference>
<protein>
    <recommendedName>
        <fullName evidence="3">Glutaredoxin domain-containing protein</fullName>
    </recommendedName>
</protein>
<evidence type="ECO:0000313" key="5">
    <source>
        <dbReference type="Proteomes" id="UP000655225"/>
    </source>
</evidence>
<dbReference type="PANTHER" id="PTHR45669">
    <property type="entry name" value="GLUTAREDOXIN DOMAIN-CONTAINING CYSTEINE-RICH PROTEIN CG12206-RELATED"/>
    <property type="match status" value="1"/>
</dbReference>
<dbReference type="CDD" id="cd03031">
    <property type="entry name" value="GRX_GRX_like"/>
    <property type="match status" value="1"/>
</dbReference>
<dbReference type="Gene3D" id="3.40.30.10">
    <property type="entry name" value="Glutaredoxin"/>
    <property type="match status" value="1"/>
</dbReference>
<feature type="domain" description="Glutaredoxin" evidence="3">
    <location>
        <begin position="164"/>
        <end position="230"/>
    </location>
</feature>
<dbReference type="InterPro" id="IPR002109">
    <property type="entry name" value="Glutaredoxin"/>
</dbReference>
<feature type="coiled-coil region" evidence="1">
    <location>
        <begin position="66"/>
        <end position="93"/>
    </location>
</feature>
<keyword evidence="1" id="KW-0175">Coiled coil</keyword>
<comment type="caution">
    <text evidence="4">The sequence shown here is derived from an EMBL/GenBank/DDBJ whole genome shotgun (WGS) entry which is preliminary data.</text>
</comment>
<name>A0A835DCR5_TETSI</name>
<evidence type="ECO:0000313" key="4">
    <source>
        <dbReference type="EMBL" id="KAF8395479.1"/>
    </source>
</evidence>
<feature type="compositionally biased region" description="Basic and acidic residues" evidence="2">
    <location>
        <begin position="132"/>
        <end position="143"/>
    </location>
</feature>
<dbReference type="InterPro" id="IPR036249">
    <property type="entry name" value="Thioredoxin-like_sf"/>
</dbReference>
<dbReference type="PROSITE" id="PS51354">
    <property type="entry name" value="GLUTAREDOXIN_2"/>
    <property type="match status" value="1"/>
</dbReference>
<sequence length="352" mass="40155">MKGVKGRFLKKLKSIRPVLSVKQTRILQVNASDGFLDPSPNKDSNTIVQTLLGCKEQDQKLQEPDIIDISELMRDLEEEEEEYEMEFDSSNKENIWPLMNSESKSYNLQNGVFSEQDLSSSSNLCHTPLSEIETHEPEMKTRDEEENPLLEFEEKSPPGGNETVILYTTSLRGIRKTFEDCNKIRFLLGSFQIVYCERDVSMHLEFRDELWRILGRKVVPPRLFIKGRYIGGVAEIVELHEEGKLLKLLEGVPYDRSDSSCEGCGGIRFVLCLDCSGSYLDTINGSGISLTFKKNFSNLDSLFPGYDENRNLKARNKKSKDPRDLYSPWTGNPHLLASHSAETACIEFITKY</sequence>
<dbReference type="Pfam" id="PF00462">
    <property type="entry name" value="Glutaredoxin"/>
    <property type="match status" value="1"/>
</dbReference>
<evidence type="ECO:0000256" key="1">
    <source>
        <dbReference type="SAM" id="Coils"/>
    </source>
</evidence>
<keyword evidence="5" id="KW-1185">Reference proteome</keyword>
<reference evidence="4 5" key="1">
    <citation type="submission" date="2020-04" db="EMBL/GenBank/DDBJ databases">
        <title>Plant Genome Project.</title>
        <authorList>
            <person name="Zhang R.-G."/>
        </authorList>
    </citation>
    <scope>NUCLEOTIDE SEQUENCE [LARGE SCALE GENOMIC DNA]</scope>
    <source>
        <strain evidence="4">YNK0</strain>
        <tissue evidence="4">Leaf</tissue>
    </source>
</reference>
<organism evidence="4 5">
    <name type="scientific">Tetracentron sinense</name>
    <name type="common">Spur-leaf</name>
    <dbReference type="NCBI Taxonomy" id="13715"/>
    <lineage>
        <taxon>Eukaryota</taxon>
        <taxon>Viridiplantae</taxon>
        <taxon>Streptophyta</taxon>
        <taxon>Embryophyta</taxon>
        <taxon>Tracheophyta</taxon>
        <taxon>Spermatophyta</taxon>
        <taxon>Magnoliopsida</taxon>
        <taxon>Trochodendrales</taxon>
        <taxon>Trochodendraceae</taxon>
        <taxon>Tetracentron</taxon>
    </lineage>
</organism>
<feature type="region of interest" description="Disordered" evidence="2">
    <location>
        <begin position="130"/>
        <end position="156"/>
    </location>
</feature>
<evidence type="ECO:0000256" key="2">
    <source>
        <dbReference type="SAM" id="MobiDB-lite"/>
    </source>
</evidence>
<dbReference type="PANTHER" id="PTHR45669:SF14">
    <property type="entry name" value="EMB|CAB81925.1-RELATED"/>
    <property type="match status" value="1"/>
</dbReference>
<dbReference type="SUPFAM" id="SSF52833">
    <property type="entry name" value="Thioredoxin-like"/>
    <property type="match status" value="1"/>
</dbReference>
<dbReference type="OrthoDB" id="423313at2759"/>
<dbReference type="OMA" id="EIETHEP"/>